<feature type="transmembrane region" description="Helical" evidence="1">
    <location>
        <begin position="12"/>
        <end position="35"/>
    </location>
</feature>
<keyword evidence="1" id="KW-0472">Membrane</keyword>
<keyword evidence="1" id="KW-1133">Transmembrane helix</keyword>
<gene>
    <name evidence="2" type="ORF">GCM10011357_25680</name>
</gene>
<dbReference type="RefSeq" id="WP_099035228.1">
    <property type="nucleotide sequence ID" value="NZ_BMGJ01000010.1"/>
</dbReference>
<feature type="transmembrane region" description="Helical" evidence="1">
    <location>
        <begin position="47"/>
        <end position="64"/>
    </location>
</feature>
<keyword evidence="1" id="KW-0812">Transmembrane</keyword>
<sequence length="80" mass="9302">MPEHISLIKQEILRWQLSWIATVIFTLVLMLFVAADYLTMGYIAADVPRLLLALLILLLAILFFRHKKHSAEKILNRLTE</sequence>
<organism evidence="2 3">
    <name type="scientific">Lacimicrobium alkaliphilum</name>
    <dbReference type="NCBI Taxonomy" id="1526571"/>
    <lineage>
        <taxon>Bacteria</taxon>
        <taxon>Pseudomonadati</taxon>
        <taxon>Pseudomonadota</taxon>
        <taxon>Gammaproteobacteria</taxon>
        <taxon>Alteromonadales</taxon>
        <taxon>Alteromonadaceae</taxon>
        <taxon>Lacimicrobium</taxon>
    </lineage>
</organism>
<evidence type="ECO:0000313" key="3">
    <source>
        <dbReference type="Proteomes" id="UP000614272"/>
    </source>
</evidence>
<evidence type="ECO:0000256" key="1">
    <source>
        <dbReference type="SAM" id="Phobius"/>
    </source>
</evidence>
<accession>A0ABQ1RIK4</accession>
<reference evidence="3" key="1">
    <citation type="journal article" date="2019" name="Int. J. Syst. Evol. Microbiol.">
        <title>The Global Catalogue of Microorganisms (GCM) 10K type strain sequencing project: providing services to taxonomists for standard genome sequencing and annotation.</title>
        <authorList>
            <consortium name="The Broad Institute Genomics Platform"/>
            <consortium name="The Broad Institute Genome Sequencing Center for Infectious Disease"/>
            <person name="Wu L."/>
            <person name="Ma J."/>
        </authorList>
    </citation>
    <scope>NUCLEOTIDE SEQUENCE [LARGE SCALE GENOMIC DNA]</scope>
    <source>
        <strain evidence="3">CGMCC 1.12923</strain>
    </source>
</reference>
<comment type="caution">
    <text evidence="2">The sequence shown here is derived from an EMBL/GenBank/DDBJ whole genome shotgun (WGS) entry which is preliminary data.</text>
</comment>
<keyword evidence="3" id="KW-1185">Reference proteome</keyword>
<protein>
    <submittedName>
        <fullName evidence="2">Uncharacterized protein</fullName>
    </submittedName>
</protein>
<dbReference type="Proteomes" id="UP000614272">
    <property type="component" value="Unassembled WGS sequence"/>
</dbReference>
<evidence type="ECO:0000313" key="2">
    <source>
        <dbReference type="EMBL" id="GGD69496.1"/>
    </source>
</evidence>
<name>A0ABQ1RIK4_9ALTE</name>
<dbReference type="EMBL" id="BMGJ01000010">
    <property type="protein sequence ID" value="GGD69496.1"/>
    <property type="molecule type" value="Genomic_DNA"/>
</dbReference>
<proteinExistence type="predicted"/>